<feature type="compositionally biased region" description="Polar residues" evidence="1">
    <location>
        <begin position="112"/>
        <end position="128"/>
    </location>
</feature>
<dbReference type="RefSeq" id="WP_101823112.1">
    <property type="nucleotide sequence ID" value="NZ_PKJC01000043.1"/>
</dbReference>
<dbReference type="Proteomes" id="UP000234662">
    <property type="component" value="Unassembled WGS sequence"/>
</dbReference>
<accession>A0A2I1R102</accession>
<organism evidence="2 3">
    <name type="scientific">Gordonia terrae</name>
    <dbReference type="NCBI Taxonomy" id="2055"/>
    <lineage>
        <taxon>Bacteria</taxon>
        <taxon>Bacillati</taxon>
        <taxon>Actinomycetota</taxon>
        <taxon>Actinomycetes</taxon>
        <taxon>Mycobacteriales</taxon>
        <taxon>Gordoniaceae</taxon>
        <taxon>Gordonia</taxon>
    </lineage>
</organism>
<sequence length="208" mass="22119">MYSPVNLAAADALVTDPTARACVWCSSSDDIAELRGEPRCGRCREAEQTIAAAREFVGFYGLRPLGASLTSDDDEERDHRVAARDAWAVLNGTRTQPPRRARSGQRGVARPASTTTKASGNPTSSNAKNVAAGSARTAGVSRPDREELMSRAQSLLVQLTEIEERLAVAQADSGLSGKAKVSDLTAKRDSVLRTLAALEKAKRALEPA</sequence>
<dbReference type="AlphaFoldDB" id="A0A2I1R102"/>
<proteinExistence type="predicted"/>
<name>A0A2I1R102_9ACTN</name>
<evidence type="ECO:0000313" key="2">
    <source>
        <dbReference type="EMBL" id="PKZ62798.1"/>
    </source>
</evidence>
<comment type="caution">
    <text evidence="2">The sequence shown here is derived from an EMBL/GenBank/DDBJ whole genome shotgun (WGS) entry which is preliminary data.</text>
</comment>
<dbReference type="EMBL" id="PKJC01000043">
    <property type="protein sequence ID" value="PKZ62798.1"/>
    <property type="molecule type" value="Genomic_DNA"/>
</dbReference>
<reference evidence="2 3" key="1">
    <citation type="submission" date="2017-12" db="EMBL/GenBank/DDBJ databases">
        <title>Phylogenetic diversity of female urinary microbiome.</title>
        <authorList>
            <person name="Thomas-White K."/>
            <person name="Wolfe A.J."/>
        </authorList>
    </citation>
    <scope>NUCLEOTIDE SEQUENCE [LARGE SCALE GENOMIC DNA]</scope>
    <source>
        <strain evidence="2 3">UMB0777</strain>
    </source>
</reference>
<gene>
    <name evidence="2" type="ORF">CYJ73_25085</name>
</gene>
<feature type="region of interest" description="Disordered" evidence="1">
    <location>
        <begin position="91"/>
        <end position="146"/>
    </location>
</feature>
<evidence type="ECO:0000313" key="3">
    <source>
        <dbReference type="Proteomes" id="UP000234662"/>
    </source>
</evidence>
<protein>
    <submittedName>
        <fullName evidence="2">Uncharacterized protein</fullName>
    </submittedName>
</protein>
<evidence type="ECO:0000256" key="1">
    <source>
        <dbReference type="SAM" id="MobiDB-lite"/>
    </source>
</evidence>